<keyword evidence="3 5" id="KW-1133">Transmembrane helix</keyword>
<dbReference type="GO" id="GO:0016020">
    <property type="term" value="C:membrane"/>
    <property type="evidence" value="ECO:0007669"/>
    <property type="project" value="UniProtKB-SubCell"/>
</dbReference>
<keyword evidence="2 5" id="KW-0812">Transmembrane</keyword>
<evidence type="ECO:0000256" key="5">
    <source>
        <dbReference type="SAM" id="Phobius"/>
    </source>
</evidence>
<keyword evidence="4 5" id="KW-0472">Membrane</keyword>
<accession>A0A6I2MLE0</accession>
<evidence type="ECO:0000256" key="1">
    <source>
        <dbReference type="ARBA" id="ARBA00004141"/>
    </source>
</evidence>
<evidence type="ECO:0000313" key="7">
    <source>
        <dbReference type="EMBL" id="MRX64538.1"/>
    </source>
</evidence>
<sequence length="241" mass="27905">MSVVLSGRRHYAHSGKNHSCNRIMGLVMKKDRRIYKMLPLFLVFIGIPLALWFLSDFPERSLLMDSLSLLTILAFSLLLAQFFLARTNRELVKKVKMSNVLRIHKFIGYIFISVIMLHPFFIIVPKFLDNAVSPKDALIRLITTFDNIGLVLGLVAYTAMLVIMITSFFRFKLHLKYRTWRTFHAYLTSIFIVAAVWHVISLGRHSNTAFIMFYVIALASGIYYLLRTYLFKPTSKSIKNV</sequence>
<comment type="subcellular location">
    <subcellularLocation>
        <location evidence="1">Membrane</location>
        <topology evidence="1">Multi-pass membrane protein</topology>
    </subcellularLocation>
</comment>
<evidence type="ECO:0000313" key="8">
    <source>
        <dbReference type="Proteomes" id="UP000443153"/>
    </source>
</evidence>
<gene>
    <name evidence="7" type="ORF">GJ691_10175</name>
</gene>
<dbReference type="Pfam" id="PF01794">
    <property type="entry name" value="Ferric_reduct"/>
    <property type="match status" value="1"/>
</dbReference>
<evidence type="ECO:0000256" key="3">
    <source>
        <dbReference type="ARBA" id="ARBA00022989"/>
    </source>
</evidence>
<feature type="transmembrane region" description="Helical" evidence="5">
    <location>
        <begin position="148"/>
        <end position="171"/>
    </location>
</feature>
<comment type="caution">
    <text evidence="7">The sequence shown here is derived from an EMBL/GenBank/DDBJ whole genome shotgun (WGS) entry which is preliminary data.</text>
</comment>
<feature type="transmembrane region" description="Helical" evidence="5">
    <location>
        <begin position="183"/>
        <end position="200"/>
    </location>
</feature>
<evidence type="ECO:0000259" key="6">
    <source>
        <dbReference type="Pfam" id="PF01794"/>
    </source>
</evidence>
<name>A0A6I2MLE0_9FLAO</name>
<dbReference type="AlphaFoldDB" id="A0A6I2MLE0"/>
<feature type="transmembrane region" description="Helical" evidence="5">
    <location>
        <begin position="66"/>
        <end position="85"/>
    </location>
</feature>
<proteinExistence type="predicted"/>
<feature type="domain" description="Ferric oxidoreductase" evidence="6">
    <location>
        <begin position="71"/>
        <end position="194"/>
    </location>
</feature>
<feature type="transmembrane region" description="Helical" evidence="5">
    <location>
        <begin position="34"/>
        <end position="54"/>
    </location>
</feature>
<feature type="transmembrane region" description="Helical" evidence="5">
    <location>
        <begin position="206"/>
        <end position="226"/>
    </location>
</feature>
<dbReference type="OrthoDB" id="9801223at2"/>
<protein>
    <submittedName>
        <fullName evidence="7">FAD/NAD(P)-binding:oxidoreductase</fullName>
    </submittedName>
</protein>
<evidence type="ECO:0000256" key="4">
    <source>
        <dbReference type="ARBA" id="ARBA00023136"/>
    </source>
</evidence>
<dbReference type="Proteomes" id="UP000443153">
    <property type="component" value="Unassembled WGS sequence"/>
</dbReference>
<feature type="transmembrane region" description="Helical" evidence="5">
    <location>
        <begin position="106"/>
        <end position="128"/>
    </location>
</feature>
<keyword evidence="8" id="KW-1185">Reference proteome</keyword>
<evidence type="ECO:0000256" key="2">
    <source>
        <dbReference type="ARBA" id="ARBA00022692"/>
    </source>
</evidence>
<dbReference type="EMBL" id="WKJH01000006">
    <property type="protein sequence ID" value="MRX64538.1"/>
    <property type="molecule type" value="Genomic_DNA"/>
</dbReference>
<reference evidence="7 8" key="1">
    <citation type="submission" date="2019-11" db="EMBL/GenBank/DDBJ databases">
        <title>Maribacter lutea sp. nov., a marine bacterium isolated from intertidal sand.</title>
        <authorList>
            <person name="Liu A."/>
        </authorList>
    </citation>
    <scope>NUCLEOTIDE SEQUENCE [LARGE SCALE GENOMIC DNA]</scope>
    <source>
        <strain evidence="7 8">RZ05</strain>
    </source>
</reference>
<organism evidence="7 8">
    <name type="scientific">Maribacter luteus</name>
    <dbReference type="NCBI Taxonomy" id="2594478"/>
    <lineage>
        <taxon>Bacteria</taxon>
        <taxon>Pseudomonadati</taxon>
        <taxon>Bacteroidota</taxon>
        <taxon>Flavobacteriia</taxon>
        <taxon>Flavobacteriales</taxon>
        <taxon>Flavobacteriaceae</taxon>
        <taxon>Maribacter</taxon>
    </lineage>
</organism>
<dbReference type="InterPro" id="IPR013130">
    <property type="entry name" value="Fe3_Rdtase_TM_dom"/>
</dbReference>